<dbReference type="WBParaSite" id="GPUH_0001447901-mRNA-1">
    <property type="protein sequence ID" value="GPUH_0001447901-mRNA-1"/>
    <property type="gene ID" value="GPUH_0001447901"/>
</dbReference>
<name>A0A183E0G9_9BILA</name>
<feature type="compositionally biased region" description="Polar residues" evidence="1">
    <location>
        <begin position="181"/>
        <end position="195"/>
    </location>
</feature>
<feature type="compositionally biased region" description="Basic and acidic residues" evidence="1">
    <location>
        <begin position="228"/>
        <end position="237"/>
    </location>
</feature>
<feature type="region of interest" description="Disordered" evidence="1">
    <location>
        <begin position="96"/>
        <end position="124"/>
    </location>
</feature>
<proteinExistence type="predicted"/>
<reference evidence="2" key="1">
    <citation type="submission" date="2016-06" db="UniProtKB">
        <authorList>
            <consortium name="WormBaseParasite"/>
        </authorList>
    </citation>
    <scope>IDENTIFICATION</scope>
</reference>
<evidence type="ECO:0000256" key="1">
    <source>
        <dbReference type="SAM" id="MobiDB-lite"/>
    </source>
</evidence>
<feature type="compositionally biased region" description="Basic and acidic residues" evidence="1">
    <location>
        <begin position="24"/>
        <end position="35"/>
    </location>
</feature>
<protein>
    <submittedName>
        <fullName evidence="2">WW domain-containing protein</fullName>
    </submittedName>
</protein>
<organism evidence="2">
    <name type="scientific">Gongylonema pulchrum</name>
    <dbReference type="NCBI Taxonomy" id="637853"/>
    <lineage>
        <taxon>Eukaryota</taxon>
        <taxon>Metazoa</taxon>
        <taxon>Ecdysozoa</taxon>
        <taxon>Nematoda</taxon>
        <taxon>Chromadorea</taxon>
        <taxon>Rhabditida</taxon>
        <taxon>Spirurina</taxon>
        <taxon>Spiruromorpha</taxon>
        <taxon>Spiruroidea</taxon>
        <taxon>Gongylonematidae</taxon>
        <taxon>Gongylonema</taxon>
    </lineage>
</organism>
<accession>A0A183E0G9</accession>
<feature type="region of interest" description="Disordered" evidence="1">
    <location>
        <begin position="1"/>
        <end position="35"/>
    </location>
</feature>
<feature type="region of interest" description="Disordered" evidence="1">
    <location>
        <begin position="167"/>
        <end position="254"/>
    </location>
</feature>
<dbReference type="AlphaFoldDB" id="A0A183E0G9"/>
<sequence>LLDMRRNHQINGPEPYHGSSGEAINHRDQHSDRVQTDDVERLRYGMVVAADRVPDRDGIRHAETVSLGPPPTDVSGQGKQIVAIGDYDVEEQYTDDEGYRTDDTPENQGSFDGGTPNVWSAPATSASTISSSSLASFSSPESVTEVATNIQQPVAFVTSTITTLPRELEQAHSGQTPPPLEQNNTSTVKSGNSNGDPGEELGEAGNQEGLEEEEEDYENSEELFFWRPEGRRNERDTAYSYYSDDGDATKEYAL</sequence>
<evidence type="ECO:0000313" key="2">
    <source>
        <dbReference type="WBParaSite" id="GPUH_0001447901-mRNA-1"/>
    </source>
</evidence>
<feature type="compositionally biased region" description="Acidic residues" evidence="1">
    <location>
        <begin position="209"/>
        <end position="221"/>
    </location>
</feature>